<feature type="region of interest" description="Disordered" evidence="1">
    <location>
        <begin position="22"/>
        <end position="63"/>
    </location>
</feature>
<feature type="compositionally biased region" description="Low complexity" evidence="1">
    <location>
        <begin position="32"/>
        <end position="56"/>
    </location>
</feature>
<evidence type="ECO:0008006" key="5">
    <source>
        <dbReference type="Google" id="ProtNLM"/>
    </source>
</evidence>
<keyword evidence="4" id="KW-1185">Reference proteome</keyword>
<evidence type="ECO:0000313" key="4">
    <source>
        <dbReference type="Proteomes" id="UP001611383"/>
    </source>
</evidence>
<dbReference type="EMBL" id="CP043494">
    <property type="protein sequence ID" value="WNG42883.1"/>
    <property type="molecule type" value="Genomic_DNA"/>
</dbReference>
<organism evidence="3 4">
    <name type="scientific">Archangium minus</name>
    <dbReference type="NCBI Taxonomy" id="83450"/>
    <lineage>
        <taxon>Bacteria</taxon>
        <taxon>Pseudomonadati</taxon>
        <taxon>Myxococcota</taxon>
        <taxon>Myxococcia</taxon>
        <taxon>Myxococcales</taxon>
        <taxon>Cystobacterineae</taxon>
        <taxon>Archangiaceae</taxon>
        <taxon>Archangium</taxon>
    </lineage>
</organism>
<feature type="signal peptide" evidence="2">
    <location>
        <begin position="1"/>
        <end position="21"/>
    </location>
</feature>
<accession>A0ABY9WHW1</accession>
<dbReference type="InterPro" id="IPR053196">
    <property type="entry name" value="Lipoprotein_YbaY-like"/>
</dbReference>
<evidence type="ECO:0000256" key="2">
    <source>
        <dbReference type="SAM" id="SignalP"/>
    </source>
</evidence>
<dbReference type="RefSeq" id="WP_395813070.1">
    <property type="nucleotide sequence ID" value="NZ_CP043494.1"/>
</dbReference>
<dbReference type="PANTHER" id="PTHR38013">
    <property type="entry name" value="GLYCOPROTEIN/POLYSACCHARIDE METABOLISM"/>
    <property type="match status" value="1"/>
</dbReference>
<name>A0ABY9WHW1_9BACT</name>
<dbReference type="PANTHER" id="PTHR38013:SF1">
    <property type="entry name" value="GLYCOPROTEIN_POLYSACCHARIDE METABOLISM"/>
    <property type="match status" value="1"/>
</dbReference>
<protein>
    <recommendedName>
        <fullName evidence="5">Lipoprotein</fullName>
    </recommendedName>
</protein>
<sequence length="167" mass="17621">MTRPHTVLRSCLMALTLSACATTPRPKDDAPADPVEAPAETPTETPAEAPTTPPAEVRAETQVTGSVTYRERIALTPDAVVQVEVVESTQGGGSEAVVGEQTLQSPGQVPIRFSVSVPSERIRPDATYVVRARISDAGRVYTTPTPVPVLTQGHASQDVQVRVRVGG</sequence>
<dbReference type="PROSITE" id="PS51257">
    <property type="entry name" value="PROKAR_LIPOPROTEIN"/>
    <property type="match status" value="1"/>
</dbReference>
<dbReference type="Pfam" id="PF09619">
    <property type="entry name" value="YscW"/>
    <property type="match status" value="1"/>
</dbReference>
<dbReference type="InterPro" id="IPR039366">
    <property type="entry name" value="Pilotin"/>
</dbReference>
<feature type="chain" id="PRO_5046173656" description="Lipoprotein" evidence="2">
    <location>
        <begin position="22"/>
        <end position="167"/>
    </location>
</feature>
<reference evidence="3 4" key="1">
    <citation type="submission" date="2019-08" db="EMBL/GenBank/DDBJ databases">
        <title>Archangium and Cystobacter genomes.</title>
        <authorList>
            <person name="Chen I.-C.K."/>
            <person name="Wielgoss S."/>
        </authorList>
    </citation>
    <scope>NUCLEOTIDE SEQUENCE [LARGE SCALE GENOMIC DNA]</scope>
    <source>
        <strain evidence="3 4">Cbm 6</strain>
    </source>
</reference>
<gene>
    <name evidence="3" type="ORF">F0U60_01335</name>
</gene>
<dbReference type="Proteomes" id="UP001611383">
    <property type="component" value="Chromosome"/>
</dbReference>
<proteinExistence type="predicted"/>
<keyword evidence="2" id="KW-0732">Signal</keyword>
<evidence type="ECO:0000256" key="1">
    <source>
        <dbReference type="SAM" id="MobiDB-lite"/>
    </source>
</evidence>
<evidence type="ECO:0000313" key="3">
    <source>
        <dbReference type="EMBL" id="WNG42883.1"/>
    </source>
</evidence>